<dbReference type="RefSeq" id="WP_035401828.1">
    <property type="nucleotide sequence ID" value="NZ_KI270996.1"/>
</dbReference>
<feature type="region of interest" description="Disordered" evidence="1">
    <location>
        <begin position="59"/>
        <end position="102"/>
    </location>
</feature>
<evidence type="ECO:0000256" key="1">
    <source>
        <dbReference type="SAM" id="MobiDB-lite"/>
    </source>
</evidence>
<comment type="caution">
    <text evidence="3">The sequence shown here is derived from an EMBL/GenBank/DDBJ whole genome shotgun (WGS) entry which is preliminary data.</text>
</comment>
<gene>
    <name evidence="3" type="ORF">HMPREF0367_00106</name>
</gene>
<dbReference type="PROSITE" id="PS51257">
    <property type="entry name" value="PROKAR_LIPOPROTEIN"/>
    <property type="match status" value="1"/>
</dbReference>
<proteinExistence type="predicted"/>
<dbReference type="Proteomes" id="UP000016658">
    <property type="component" value="Unassembled WGS sequence"/>
</dbReference>
<dbReference type="OrthoDB" id="9795666at2"/>
<accession>U2R9Y6</accession>
<evidence type="ECO:0000313" key="3">
    <source>
        <dbReference type="EMBL" id="ERK47502.1"/>
    </source>
</evidence>
<sequence length="223" mass="25322">MKKVFVLILLFSLTGCAAQTSVPNTENTQTDPKIQVNAAEIQTEDSDLVNGSVFSLSGKSQNVKDTEKQTNTQESKTKHKKEDANVFSSTTNPLKDTEEPHKHNWKQQYKTVYHEPVYETRYVIDEIAWDESIPIYEMREHVICNVCGNDLTVLGSEGISDHIKQHSLRGEGGSWRSEWIQEVVDYEVIHHPETGHNEQIVVQESFEEKVPDGMICSICKSTK</sequence>
<name>U2R9Y6_9FIRM</name>
<dbReference type="AlphaFoldDB" id="U2R9Y6"/>
<evidence type="ECO:0008006" key="5">
    <source>
        <dbReference type="Google" id="ProtNLM"/>
    </source>
</evidence>
<feature type="chain" id="PRO_5004634821" description="C2H2-type domain-containing protein" evidence="2">
    <location>
        <begin position="18"/>
        <end position="223"/>
    </location>
</feature>
<reference evidence="3 4" key="1">
    <citation type="submission" date="2013-06" db="EMBL/GenBank/DDBJ databases">
        <authorList>
            <person name="Weinstock G."/>
            <person name="Sodergren E."/>
            <person name="Lobos E.A."/>
            <person name="Fulton L."/>
            <person name="Fulton R."/>
            <person name="Courtney L."/>
            <person name="Fronick C."/>
            <person name="O'Laughlin M."/>
            <person name="Godfrey J."/>
            <person name="Wilson R.M."/>
            <person name="Miner T."/>
            <person name="Farmer C."/>
            <person name="Delehaunty K."/>
            <person name="Cordes M."/>
            <person name="Minx P."/>
            <person name="Tomlinson C."/>
            <person name="Chen J."/>
            <person name="Wollam A."/>
            <person name="Pepin K.H."/>
            <person name="Bhonagiri V."/>
            <person name="Zhang X."/>
            <person name="Warren W."/>
            <person name="Mitreva M."/>
            <person name="Mardis E.R."/>
            <person name="Wilson R.K."/>
        </authorList>
    </citation>
    <scope>NUCLEOTIDE SEQUENCE [LARGE SCALE GENOMIC DNA]</scope>
    <source>
        <strain evidence="3 4">ATCC 27803</strain>
    </source>
</reference>
<feature type="signal peptide" evidence="2">
    <location>
        <begin position="1"/>
        <end position="17"/>
    </location>
</feature>
<dbReference type="HOGENOM" id="CLU_1238677_0_0_9"/>
<keyword evidence="2" id="KW-0732">Signal</keyword>
<protein>
    <recommendedName>
        <fullName evidence="5">C2H2-type domain-containing protein</fullName>
    </recommendedName>
</protein>
<evidence type="ECO:0000256" key="2">
    <source>
        <dbReference type="SAM" id="SignalP"/>
    </source>
</evidence>
<organism evidence="3 4">
    <name type="scientific">Faecalitalea cylindroides ATCC 27803</name>
    <dbReference type="NCBI Taxonomy" id="649755"/>
    <lineage>
        <taxon>Bacteria</taxon>
        <taxon>Bacillati</taxon>
        <taxon>Bacillota</taxon>
        <taxon>Erysipelotrichia</taxon>
        <taxon>Erysipelotrichales</taxon>
        <taxon>Erysipelotrichaceae</taxon>
        <taxon>Faecalitalea</taxon>
    </lineage>
</organism>
<dbReference type="EMBL" id="AWVI01000004">
    <property type="protein sequence ID" value="ERK47502.1"/>
    <property type="molecule type" value="Genomic_DNA"/>
</dbReference>
<evidence type="ECO:0000313" key="4">
    <source>
        <dbReference type="Proteomes" id="UP000016658"/>
    </source>
</evidence>